<proteinExistence type="predicted"/>
<organism evidence="1">
    <name type="scientific">Loa loa</name>
    <name type="common">Eye worm</name>
    <name type="synonym">Filaria loa</name>
    <dbReference type="NCBI Taxonomy" id="7209"/>
    <lineage>
        <taxon>Eukaryota</taxon>
        <taxon>Metazoa</taxon>
        <taxon>Ecdysozoa</taxon>
        <taxon>Nematoda</taxon>
        <taxon>Chromadorea</taxon>
        <taxon>Rhabditida</taxon>
        <taxon>Spirurina</taxon>
        <taxon>Spiruromorpha</taxon>
        <taxon>Filarioidea</taxon>
        <taxon>Onchocercidae</taxon>
        <taxon>Loa</taxon>
    </lineage>
</organism>
<reference evidence="1" key="1">
    <citation type="submission" date="2012-04" db="EMBL/GenBank/DDBJ databases">
        <title>The Genome Sequence of Loa loa.</title>
        <authorList>
            <consortium name="The Broad Institute Genome Sequencing Platform"/>
            <consortium name="Broad Institute Genome Sequencing Center for Infectious Disease"/>
            <person name="Nutman T.B."/>
            <person name="Fink D.L."/>
            <person name="Russ C."/>
            <person name="Young S."/>
            <person name="Zeng Q."/>
            <person name="Gargeya S."/>
            <person name="Alvarado L."/>
            <person name="Berlin A."/>
            <person name="Chapman S.B."/>
            <person name="Chen Z."/>
            <person name="Freedman E."/>
            <person name="Gellesch M."/>
            <person name="Goldberg J."/>
            <person name="Griggs A."/>
            <person name="Gujja S."/>
            <person name="Heilman E.R."/>
            <person name="Heiman D."/>
            <person name="Howarth C."/>
            <person name="Mehta T."/>
            <person name="Neiman D."/>
            <person name="Pearson M."/>
            <person name="Roberts A."/>
            <person name="Saif S."/>
            <person name="Shea T."/>
            <person name="Shenoy N."/>
            <person name="Sisk P."/>
            <person name="Stolte C."/>
            <person name="Sykes S."/>
            <person name="White J."/>
            <person name="Yandava C."/>
            <person name="Haas B."/>
            <person name="Henn M.R."/>
            <person name="Nusbaum C."/>
            <person name="Birren B."/>
        </authorList>
    </citation>
    <scope>NUCLEOTIDE SEQUENCE [LARGE SCALE GENOMIC DNA]</scope>
</reference>
<protein>
    <submittedName>
        <fullName evidence="1">Uncharacterized protein</fullName>
    </submittedName>
</protein>
<dbReference type="InParanoid" id="A0A1S0U4E1"/>
<name>A0A1S0U4E1_LOALO</name>
<accession>A0A1S0U4E1</accession>
<sequence length="125" mass="15014">MGYCLEHCKHWNLWWLEDFNQKEGKFWNERHKKNTIQQNRRNIQLFFQILLVTANYEKQDSNLPLVESDQLAQTLVLLIDTITNFPFWQDWTNGTGLDNFCLIRKCNDYEFKAIENCGKLKPISL</sequence>
<evidence type="ECO:0000313" key="1">
    <source>
        <dbReference type="EMBL" id="EFO24924.1"/>
    </source>
</evidence>
<dbReference type="RefSeq" id="XP_003139144.1">
    <property type="nucleotide sequence ID" value="XM_003139096.1"/>
</dbReference>
<dbReference type="KEGG" id="loa:LOAG_03559"/>
<dbReference type="GeneID" id="9940951"/>
<dbReference type="EMBL" id="JH712082">
    <property type="protein sequence ID" value="EFO24924.1"/>
    <property type="molecule type" value="Genomic_DNA"/>
</dbReference>
<gene>
    <name evidence="1" type="ORF">LOAG_03559</name>
</gene>
<dbReference type="AlphaFoldDB" id="A0A1S0U4E1"/>
<dbReference type="CTD" id="9940951"/>